<dbReference type="InterPro" id="IPR029044">
    <property type="entry name" value="Nucleotide-diphossugar_trans"/>
</dbReference>
<dbReference type="Proteomes" id="UP001430755">
    <property type="component" value="Unassembled WGS sequence"/>
</dbReference>
<evidence type="ECO:0000313" key="3">
    <source>
        <dbReference type="Proteomes" id="UP001430755"/>
    </source>
</evidence>
<dbReference type="Gene3D" id="3.90.550.10">
    <property type="entry name" value="Spore Coat Polysaccharide Biosynthesis Protein SpsA, Chain A"/>
    <property type="match status" value="1"/>
</dbReference>
<dbReference type="PANTHER" id="PTHR43685">
    <property type="entry name" value="GLYCOSYLTRANSFERASE"/>
    <property type="match status" value="1"/>
</dbReference>
<accession>A0ABS9WK36</accession>
<dbReference type="Pfam" id="PF00535">
    <property type="entry name" value="Glycos_transf_2"/>
    <property type="match status" value="1"/>
</dbReference>
<dbReference type="EMBL" id="JAJMLW010000004">
    <property type="protein sequence ID" value="MCI2242722.1"/>
    <property type="molecule type" value="Genomic_DNA"/>
</dbReference>
<evidence type="ECO:0000259" key="1">
    <source>
        <dbReference type="Pfam" id="PF00535"/>
    </source>
</evidence>
<sequence>MLKQSYKSIEIIVVDDNGDRGMYRKATEKIMGRYEKDRRIRYICHPKNLNGSAARNTGIGHSNGKYLTFLDNDDFMLSDRIANAVKTLEEVKADAYFCDVLLMAQGRYAKVHGFCGSELVWKDLLFSASCMGTGSNLFLRRSAIDETGSFDTSFKRNQDVEYMLRFLLNHKSIWRPDLDLVKGESATSNEQSYESYAQTKAHFDVTFASLISSLDEEEEKKRLVCRETELLSVAIRSCNERAVQCALKRLADLGRPVGMAQKAMIGLKCKRRHAPLMIEKLMRLLRHYSVRRRLSASDRISVSELASLAVTPEC</sequence>
<dbReference type="InterPro" id="IPR001173">
    <property type="entry name" value="Glyco_trans_2-like"/>
</dbReference>
<gene>
    <name evidence="2" type="ORF">LPT13_10230</name>
</gene>
<comment type="caution">
    <text evidence="2">The sequence shown here is derived from an EMBL/GenBank/DDBJ whole genome shotgun (WGS) entry which is preliminary data.</text>
</comment>
<protein>
    <submittedName>
        <fullName evidence="2">Glycosyltransferase family 2 protein</fullName>
    </submittedName>
</protein>
<feature type="domain" description="Glycosyltransferase 2-like" evidence="1">
    <location>
        <begin position="2"/>
        <end position="109"/>
    </location>
</feature>
<reference evidence="2" key="1">
    <citation type="submission" date="2021-11" db="EMBL/GenBank/DDBJ databases">
        <title>A Novel Adlercreutzia Species, isolated from a Allomyrina dichotoma larva feces.</title>
        <authorList>
            <person name="Suh M.K."/>
        </authorList>
    </citation>
    <scope>NUCLEOTIDE SEQUENCE</scope>
    <source>
        <strain evidence="2">JBNU-10</strain>
    </source>
</reference>
<proteinExistence type="predicted"/>
<dbReference type="InterPro" id="IPR050834">
    <property type="entry name" value="Glycosyltransf_2"/>
</dbReference>
<dbReference type="PANTHER" id="PTHR43685:SF2">
    <property type="entry name" value="GLYCOSYLTRANSFERASE 2-LIKE DOMAIN-CONTAINING PROTEIN"/>
    <property type="match status" value="1"/>
</dbReference>
<evidence type="ECO:0000313" key="2">
    <source>
        <dbReference type="EMBL" id="MCI2242722.1"/>
    </source>
</evidence>
<dbReference type="CDD" id="cd00761">
    <property type="entry name" value="Glyco_tranf_GTA_type"/>
    <property type="match status" value="1"/>
</dbReference>
<organism evidence="2 3">
    <name type="scientific">Adlercreutzia faecimuris</name>
    <dbReference type="NCBI Taxonomy" id="2897341"/>
    <lineage>
        <taxon>Bacteria</taxon>
        <taxon>Bacillati</taxon>
        <taxon>Actinomycetota</taxon>
        <taxon>Coriobacteriia</taxon>
        <taxon>Eggerthellales</taxon>
        <taxon>Eggerthellaceae</taxon>
        <taxon>Adlercreutzia</taxon>
    </lineage>
</organism>
<keyword evidence="3" id="KW-1185">Reference proteome</keyword>
<dbReference type="SUPFAM" id="SSF53448">
    <property type="entry name" value="Nucleotide-diphospho-sugar transferases"/>
    <property type="match status" value="1"/>
</dbReference>
<name>A0ABS9WK36_9ACTN</name>